<dbReference type="AlphaFoldDB" id="A0A7J5ZRM7"/>
<reference evidence="2 3" key="1">
    <citation type="submission" date="2020-02" db="EMBL/GenBank/DDBJ databases">
        <title>A chromosome-scale genome assembly of the black bullhead catfish (Ameiurus melas).</title>
        <authorList>
            <person name="Wen M."/>
            <person name="Zham M."/>
            <person name="Cabau C."/>
            <person name="Klopp C."/>
            <person name="Donnadieu C."/>
            <person name="Roques C."/>
            <person name="Bouchez O."/>
            <person name="Lampietro C."/>
            <person name="Jouanno E."/>
            <person name="Herpin A."/>
            <person name="Louis A."/>
            <person name="Berthelot C."/>
            <person name="Parey E."/>
            <person name="Roest-Crollius H."/>
            <person name="Braasch I."/>
            <person name="Postlethwait J."/>
            <person name="Robinson-Rechavi M."/>
            <person name="Echchiki A."/>
            <person name="Begum T."/>
            <person name="Montfort J."/>
            <person name="Schartl M."/>
            <person name="Bobe J."/>
            <person name="Guiguen Y."/>
        </authorList>
    </citation>
    <scope>NUCLEOTIDE SEQUENCE [LARGE SCALE GENOMIC DNA]</scope>
    <source>
        <strain evidence="2">M_S1</strain>
        <tissue evidence="2">Blood</tissue>
    </source>
</reference>
<comment type="caution">
    <text evidence="2">The sequence shown here is derived from an EMBL/GenBank/DDBJ whole genome shotgun (WGS) entry which is preliminary data.</text>
</comment>
<evidence type="ECO:0000256" key="1">
    <source>
        <dbReference type="SAM" id="MobiDB-lite"/>
    </source>
</evidence>
<accession>A0A7J5ZRM7</accession>
<feature type="region of interest" description="Disordered" evidence="1">
    <location>
        <begin position="34"/>
        <end position="53"/>
    </location>
</feature>
<evidence type="ECO:0000313" key="3">
    <source>
        <dbReference type="Proteomes" id="UP000593565"/>
    </source>
</evidence>
<keyword evidence="3" id="KW-1185">Reference proteome</keyword>
<organism evidence="2 3">
    <name type="scientific">Ameiurus melas</name>
    <name type="common">Black bullhead</name>
    <name type="synonym">Silurus melas</name>
    <dbReference type="NCBI Taxonomy" id="219545"/>
    <lineage>
        <taxon>Eukaryota</taxon>
        <taxon>Metazoa</taxon>
        <taxon>Chordata</taxon>
        <taxon>Craniata</taxon>
        <taxon>Vertebrata</taxon>
        <taxon>Euteleostomi</taxon>
        <taxon>Actinopterygii</taxon>
        <taxon>Neopterygii</taxon>
        <taxon>Teleostei</taxon>
        <taxon>Ostariophysi</taxon>
        <taxon>Siluriformes</taxon>
        <taxon>Ictaluridae</taxon>
        <taxon>Ameiurus</taxon>
    </lineage>
</organism>
<dbReference type="EMBL" id="JAAGNN010000026">
    <property type="protein sequence ID" value="KAF4071878.1"/>
    <property type="molecule type" value="Genomic_DNA"/>
</dbReference>
<dbReference type="Proteomes" id="UP000593565">
    <property type="component" value="Unassembled WGS sequence"/>
</dbReference>
<gene>
    <name evidence="2" type="ORF">AMELA_G00267880</name>
</gene>
<sequence length="53" mass="5875">MIFQHVLLVPVQDADLNQLFQTILRRHRVLGRLPTGGADEVYPDDVSTPSSTG</sequence>
<proteinExistence type="predicted"/>
<protein>
    <submittedName>
        <fullName evidence="2">Uncharacterized protein</fullName>
    </submittedName>
</protein>
<name>A0A7J5ZRM7_AMEME</name>
<evidence type="ECO:0000313" key="2">
    <source>
        <dbReference type="EMBL" id="KAF4071878.1"/>
    </source>
</evidence>